<organism evidence="3 4">
    <name type="scientific">Pelagomonas calceolata</name>
    <dbReference type="NCBI Taxonomy" id="35677"/>
    <lineage>
        <taxon>Eukaryota</taxon>
        <taxon>Sar</taxon>
        <taxon>Stramenopiles</taxon>
        <taxon>Ochrophyta</taxon>
        <taxon>Pelagophyceae</taxon>
        <taxon>Pelagomonadales</taxon>
        <taxon>Pelagomonadaceae</taxon>
        <taxon>Pelagomonas</taxon>
    </lineage>
</organism>
<evidence type="ECO:0000313" key="4">
    <source>
        <dbReference type="Proteomes" id="UP000789595"/>
    </source>
</evidence>
<dbReference type="EMBL" id="CAKKNE010000003">
    <property type="protein sequence ID" value="CAH0370975.1"/>
    <property type="molecule type" value="Genomic_DNA"/>
</dbReference>
<dbReference type="GO" id="GO:0009982">
    <property type="term" value="F:pseudouridine synthase activity"/>
    <property type="evidence" value="ECO:0007669"/>
    <property type="project" value="InterPro"/>
</dbReference>
<evidence type="ECO:0000259" key="2">
    <source>
        <dbReference type="Pfam" id="PF00849"/>
    </source>
</evidence>
<dbReference type="InterPro" id="IPR006145">
    <property type="entry name" value="PsdUridine_synth_RsuA/RluA"/>
</dbReference>
<dbReference type="InterPro" id="IPR050188">
    <property type="entry name" value="RluA_PseudoU_synthase"/>
</dbReference>
<dbReference type="PANTHER" id="PTHR21600">
    <property type="entry name" value="MITOCHONDRIAL RNA PSEUDOURIDINE SYNTHASE"/>
    <property type="match status" value="1"/>
</dbReference>
<dbReference type="PROSITE" id="PS01129">
    <property type="entry name" value="PSI_RLU"/>
    <property type="match status" value="1"/>
</dbReference>
<dbReference type="Proteomes" id="UP000789595">
    <property type="component" value="Unassembled WGS sequence"/>
</dbReference>
<dbReference type="OrthoDB" id="424794at2759"/>
<accession>A0A8J2WYE8</accession>
<dbReference type="Gene3D" id="3.30.2350.10">
    <property type="entry name" value="Pseudouridine synthase"/>
    <property type="match status" value="1"/>
</dbReference>
<dbReference type="GO" id="GO:0003723">
    <property type="term" value="F:RNA binding"/>
    <property type="evidence" value="ECO:0007669"/>
    <property type="project" value="InterPro"/>
</dbReference>
<reference evidence="3" key="1">
    <citation type="submission" date="2021-11" db="EMBL/GenBank/DDBJ databases">
        <authorList>
            <consortium name="Genoscope - CEA"/>
            <person name="William W."/>
        </authorList>
    </citation>
    <scope>NUCLEOTIDE SEQUENCE</scope>
</reference>
<dbReference type="SUPFAM" id="SSF55120">
    <property type="entry name" value="Pseudouridine synthase"/>
    <property type="match status" value="1"/>
</dbReference>
<comment type="caution">
    <text evidence="3">The sequence shown here is derived from an EMBL/GenBank/DDBJ whole genome shotgun (WGS) entry which is preliminary data.</text>
</comment>
<comment type="similarity">
    <text evidence="1">Belongs to the pseudouridine synthase RluA family.</text>
</comment>
<keyword evidence="4" id="KW-1185">Reference proteome</keyword>
<dbReference type="InterPro" id="IPR020103">
    <property type="entry name" value="PsdUridine_synth_cat_dom_sf"/>
</dbReference>
<dbReference type="PANTHER" id="PTHR21600:SF87">
    <property type="entry name" value="RNA PSEUDOURIDYLATE SYNTHASE DOMAIN-CONTAINING PROTEIN 1"/>
    <property type="match status" value="1"/>
</dbReference>
<dbReference type="GO" id="GO:0000455">
    <property type="term" value="P:enzyme-directed rRNA pseudouridine synthesis"/>
    <property type="evidence" value="ECO:0007669"/>
    <property type="project" value="TreeGrafter"/>
</dbReference>
<gene>
    <name evidence="3" type="ORF">PECAL_3P08920</name>
</gene>
<proteinExistence type="inferred from homology"/>
<dbReference type="AlphaFoldDB" id="A0A8J2WYE8"/>
<evidence type="ECO:0000313" key="3">
    <source>
        <dbReference type="EMBL" id="CAH0370975.1"/>
    </source>
</evidence>
<name>A0A8J2WYE8_9STRA</name>
<feature type="domain" description="Pseudouridine synthase RsuA/RluA-like" evidence="2">
    <location>
        <begin position="24"/>
        <end position="165"/>
    </location>
</feature>
<evidence type="ECO:0000256" key="1">
    <source>
        <dbReference type="ARBA" id="ARBA00010876"/>
    </source>
</evidence>
<dbReference type="InterPro" id="IPR006224">
    <property type="entry name" value="PsdUridine_synth_RluA-like_CS"/>
</dbReference>
<protein>
    <recommendedName>
        <fullName evidence="2">Pseudouridine synthase RsuA/RluA-like domain-containing protein</fullName>
    </recommendedName>
</protein>
<dbReference type="Pfam" id="PF00849">
    <property type="entry name" value="PseudoU_synth_2"/>
    <property type="match status" value="1"/>
</dbReference>
<sequence length="251" mass="28064">MLLYTSTLLALGARIPVLLYKDRYVAVNKPPGISTHRSFDTGRRRVLTTQLQRQFRRKVYTVHRLDHRTSGCILFGFDGEAAGECHGRLRDGVKEYVALLRGFDERDAVGSEVVVEKPIKGDDGEPRPAKTTFRKLAGQEEPRCTLVIATPHTGRPHQIRRHAQALSMPIIGDSAHGDSKVNRWWRQERGLDRLALHCLSIALPDPAETIVAPLEGSLAEVLRAETLWAEALEREPRLDLAPVDDRSGSRG</sequence>